<evidence type="ECO:0000256" key="4">
    <source>
        <dbReference type="ARBA" id="ARBA00022989"/>
    </source>
</evidence>
<evidence type="ECO:0000256" key="3">
    <source>
        <dbReference type="ARBA" id="ARBA00022692"/>
    </source>
</evidence>
<dbReference type="Proteomes" id="UP001056291">
    <property type="component" value="Chromosome"/>
</dbReference>
<organism evidence="7 8">
    <name type="scientific">Sneathiella marina</name>
    <dbReference type="NCBI Taxonomy" id="2950108"/>
    <lineage>
        <taxon>Bacteria</taxon>
        <taxon>Pseudomonadati</taxon>
        <taxon>Pseudomonadota</taxon>
        <taxon>Alphaproteobacteria</taxon>
        <taxon>Sneathiellales</taxon>
        <taxon>Sneathiellaceae</taxon>
        <taxon>Sneathiella</taxon>
    </lineage>
</organism>
<evidence type="ECO:0000313" key="7">
    <source>
        <dbReference type="EMBL" id="USG60587.1"/>
    </source>
</evidence>
<reference evidence="7" key="1">
    <citation type="submission" date="2022-06" db="EMBL/GenBank/DDBJ databases">
        <title>Sneathiella actinostolidae sp. nov., isolated from a sea anemonein the Western Pacific Ocean.</title>
        <authorList>
            <person name="Wei M.J."/>
        </authorList>
    </citation>
    <scope>NUCLEOTIDE SEQUENCE</scope>
    <source>
        <strain evidence="7">PHK-P5</strain>
    </source>
</reference>
<evidence type="ECO:0000256" key="6">
    <source>
        <dbReference type="SAM" id="Phobius"/>
    </source>
</evidence>
<proteinExistence type="predicted"/>
<evidence type="ECO:0000256" key="1">
    <source>
        <dbReference type="ARBA" id="ARBA00004651"/>
    </source>
</evidence>
<protein>
    <submittedName>
        <fullName evidence="7">LysE family translocator</fullName>
    </submittedName>
</protein>
<gene>
    <name evidence="7" type="ORF">NBZ79_15580</name>
</gene>
<name>A0ABY4W3W9_9PROT</name>
<keyword evidence="8" id="KW-1185">Reference proteome</keyword>
<dbReference type="PANTHER" id="PTHR30086">
    <property type="entry name" value="ARGININE EXPORTER PROTEIN ARGO"/>
    <property type="match status" value="1"/>
</dbReference>
<feature type="transmembrane region" description="Helical" evidence="6">
    <location>
        <begin position="37"/>
        <end position="63"/>
    </location>
</feature>
<dbReference type="RefSeq" id="WP_251933468.1">
    <property type="nucleotide sequence ID" value="NZ_CP098747.1"/>
</dbReference>
<evidence type="ECO:0000313" key="8">
    <source>
        <dbReference type="Proteomes" id="UP001056291"/>
    </source>
</evidence>
<feature type="transmembrane region" description="Helical" evidence="6">
    <location>
        <begin position="142"/>
        <end position="161"/>
    </location>
</feature>
<dbReference type="Pfam" id="PF01810">
    <property type="entry name" value="LysE"/>
    <property type="match status" value="1"/>
</dbReference>
<dbReference type="PANTHER" id="PTHR30086:SF20">
    <property type="entry name" value="ARGININE EXPORTER PROTEIN ARGO-RELATED"/>
    <property type="match status" value="1"/>
</dbReference>
<sequence>MLSFSIAVFLLIITPGPGVLSTAGVGAAFGKRAGFQYVTGLFVGNNLVALAVVSGLAAIIFSVPAVRNVMLVLSIIYLCYLAFRIASAGAKIAIIEAEKQPGFLSGLALQAINPKAYAVNTTFFTGFAFAGDALLEETIIKFITLNAIWVPVHLLWLYAGIKVKEMELAPAIQFRVNMLMATAMLVVVGLALYNLL</sequence>
<keyword evidence="3 6" id="KW-0812">Transmembrane</keyword>
<comment type="subcellular location">
    <subcellularLocation>
        <location evidence="1">Cell membrane</location>
        <topology evidence="1">Multi-pass membrane protein</topology>
    </subcellularLocation>
</comment>
<feature type="transmembrane region" description="Helical" evidence="6">
    <location>
        <begin position="176"/>
        <end position="195"/>
    </location>
</feature>
<evidence type="ECO:0000256" key="5">
    <source>
        <dbReference type="ARBA" id="ARBA00023136"/>
    </source>
</evidence>
<dbReference type="EMBL" id="CP098747">
    <property type="protein sequence ID" value="USG60587.1"/>
    <property type="molecule type" value="Genomic_DNA"/>
</dbReference>
<feature type="transmembrane region" description="Helical" evidence="6">
    <location>
        <begin position="75"/>
        <end position="95"/>
    </location>
</feature>
<accession>A0ABY4W3W9</accession>
<keyword evidence="4 6" id="KW-1133">Transmembrane helix</keyword>
<evidence type="ECO:0000256" key="2">
    <source>
        <dbReference type="ARBA" id="ARBA00022475"/>
    </source>
</evidence>
<dbReference type="InterPro" id="IPR001123">
    <property type="entry name" value="LeuE-type"/>
</dbReference>
<keyword evidence="5 6" id="KW-0472">Membrane</keyword>
<feature type="transmembrane region" description="Helical" evidence="6">
    <location>
        <begin position="115"/>
        <end position="135"/>
    </location>
</feature>
<keyword evidence="2" id="KW-1003">Cell membrane</keyword>